<protein>
    <submittedName>
        <fullName evidence="1">Uncharacterized protein</fullName>
    </submittedName>
</protein>
<dbReference type="EMBL" id="LBPX01000027">
    <property type="protein sequence ID" value="KKP66768.1"/>
    <property type="molecule type" value="Genomic_DNA"/>
</dbReference>
<gene>
    <name evidence="1" type="ORF">UR63_C0027G0002</name>
</gene>
<comment type="caution">
    <text evidence="1">The sequence shown here is derived from an EMBL/GenBank/DDBJ whole genome shotgun (WGS) entry which is preliminary data.</text>
</comment>
<reference evidence="1 2" key="1">
    <citation type="journal article" date="2015" name="Nature">
        <title>rRNA introns, odd ribosomes, and small enigmatic genomes across a large radiation of phyla.</title>
        <authorList>
            <person name="Brown C.T."/>
            <person name="Hug L.A."/>
            <person name="Thomas B.C."/>
            <person name="Sharon I."/>
            <person name="Castelle C.J."/>
            <person name="Singh A."/>
            <person name="Wilkins M.J."/>
            <person name="Williams K.H."/>
            <person name="Banfield J.F."/>
        </authorList>
    </citation>
    <scope>NUCLEOTIDE SEQUENCE [LARGE SCALE GENOMIC DNA]</scope>
</reference>
<dbReference type="Proteomes" id="UP000034127">
    <property type="component" value="Unassembled WGS sequence"/>
</dbReference>
<sequence>MSMKYMSTERIPRPISNSVPFDLSHGYSMKEVPSSFINPWMHFLAQICKNSSVDERPDFISKSPSSGFGIPTVSTILGETTWKISKKVSENKSVERKVVIQKRNGAPNVEEIELVEINQVSGSTGSRRVLAKFDPLDCTITSIIDERVIVTKKDWLAENDEFEMNRVVYGWNVRGRKPKIITSEHRNISRLDLTSLPEDVLMTEGEFKKLVNNIEKGQPINDKLTYPNSWLTTCFPPDSSIMP</sequence>
<dbReference type="AlphaFoldDB" id="A0A0G0BBA8"/>
<accession>A0A0G0BBA8</accession>
<evidence type="ECO:0000313" key="2">
    <source>
        <dbReference type="Proteomes" id="UP000034127"/>
    </source>
</evidence>
<evidence type="ECO:0000313" key="1">
    <source>
        <dbReference type="EMBL" id="KKP66768.1"/>
    </source>
</evidence>
<name>A0A0G0BBA8_9BACT</name>
<organism evidence="1 2">
    <name type="scientific">Candidatus Roizmanbacteria bacterium GW2011_GWC2_35_12</name>
    <dbReference type="NCBI Taxonomy" id="1618485"/>
    <lineage>
        <taxon>Bacteria</taxon>
        <taxon>Candidatus Roizmaniibacteriota</taxon>
    </lineage>
</organism>
<proteinExistence type="predicted"/>